<dbReference type="AlphaFoldDB" id="A0A174N160"/>
<evidence type="ECO:0000313" key="2">
    <source>
        <dbReference type="EMBL" id="CUP40248.1"/>
    </source>
</evidence>
<evidence type="ECO:0000256" key="1">
    <source>
        <dbReference type="SAM" id="MobiDB-lite"/>
    </source>
</evidence>
<protein>
    <submittedName>
        <fullName evidence="2">Uncharacterized protein</fullName>
    </submittedName>
</protein>
<feature type="region of interest" description="Disordered" evidence="1">
    <location>
        <begin position="1"/>
        <end position="30"/>
    </location>
</feature>
<feature type="compositionally biased region" description="Polar residues" evidence="1">
    <location>
        <begin position="1"/>
        <end position="22"/>
    </location>
</feature>
<sequence length="83" mass="8725">MAWANSTQLMEPLSQPSRNLTVTGRPPAPRMTASATFTASSGFLIRPEPSPELATLGTGQPMLISRMSAPDFSAAMPAACSMQ</sequence>
<accession>A0A174N160</accession>
<reference evidence="2 3" key="1">
    <citation type="submission" date="2015-09" db="EMBL/GenBank/DDBJ databases">
        <authorList>
            <consortium name="Pathogen Informatics"/>
        </authorList>
    </citation>
    <scope>NUCLEOTIDE SEQUENCE [LARGE SCALE GENOMIC DNA]</scope>
    <source>
        <strain evidence="2 3">2789STDY5608854</strain>
    </source>
</reference>
<organism evidence="2 3">
    <name type="scientific">Flavonifractor plautii</name>
    <name type="common">Fusobacterium plautii</name>
    <dbReference type="NCBI Taxonomy" id="292800"/>
    <lineage>
        <taxon>Bacteria</taxon>
        <taxon>Bacillati</taxon>
        <taxon>Bacillota</taxon>
        <taxon>Clostridia</taxon>
        <taxon>Eubacteriales</taxon>
        <taxon>Oscillospiraceae</taxon>
        <taxon>Flavonifractor</taxon>
    </lineage>
</organism>
<proteinExistence type="predicted"/>
<gene>
    <name evidence="2" type="ORF">ERS852411_03090</name>
</gene>
<evidence type="ECO:0000313" key="3">
    <source>
        <dbReference type="Proteomes" id="UP000095746"/>
    </source>
</evidence>
<dbReference type="EMBL" id="CYZT01000344">
    <property type="protein sequence ID" value="CUP40248.1"/>
    <property type="molecule type" value="Genomic_DNA"/>
</dbReference>
<dbReference type="Proteomes" id="UP000095746">
    <property type="component" value="Unassembled WGS sequence"/>
</dbReference>
<name>A0A174N160_FLAPL</name>